<feature type="transmembrane region" description="Helical" evidence="8">
    <location>
        <begin position="88"/>
        <end position="109"/>
    </location>
</feature>
<keyword evidence="4 8" id="KW-0812">Transmembrane</keyword>
<evidence type="ECO:0000256" key="1">
    <source>
        <dbReference type="ARBA" id="ARBA00004651"/>
    </source>
</evidence>
<evidence type="ECO:0000313" key="10">
    <source>
        <dbReference type="Proteomes" id="UP000515728"/>
    </source>
</evidence>
<keyword evidence="6 8" id="KW-0472">Membrane</keyword>
<comment type="similarity">
    <text evidence="7">Belongs to the glycosyltransferase 87 family.</text>
</comment>
<evidence type="ECO:0000256" key="7">
    <source>
        <dbReference type="ARBA" id="ARBA00024033"/>
    </source>
</evidence>
<gene>
    <name evidence="9" type="ORF">H6H00_14850</name>
</gene>
<sequence>MAIRLRNDPVAPAAPVRLAPVALAWTALAVVASGLVLLPYYGDQALYAVIGRDVVAGRVPYTGIWDIKQPGIFLWYGAVDAAFGPSTVVTRVLDVGVAVLTAVLVGRLLRGRVRPAVGRCIPVAGAAVLLLPVRALDLGQVEQLAVAPALAAVVLVVRGPSTARAVAAGLCIGVVAVLKLWVAAVPLVAVVVWLLATRRAAALPAVAAGAAVPVLAVTGWLAVDGALGEALHTWFVGPGQALAQEGARPVGRLVSGLGRYVLVTAPVLVLVALRLPAVRRDRDPLDLALLAWAGTGLLVVGGQLWWSYHWVLLTPALLALAARQLSEHRPRRPALTALALAAVPLLAVGVASPERPMALGNGWTAESRAAIADRLGSAPTARSELAAAGFAPGDGLYVLGDPTYQLVADAPVPVRLNGWTPELFTDAQWDELGVDLATARPTYVFLENIYAEMATTRGNTLLRMLDSQYEQVRTSDAGVWYRLTDQNEGD</sequence>
<dbReference type="AlphaFoldDB" id="A0A7G7MQG8"/>
<proteinExistence type="inferred from homology"/>
<organism evidence="9 10">
    <name type="scientific">Pseudonocardia petroleophila</name>
    <dbReference type="NCBI Taxonomy" id="37331"/>
    <lineage>
        <taxon>Bacteria</taxon>
        <taxon>Bacillati</taxon>
        <taxon>Actinomycetota</taxon>
        <taxon>Actinomycetes</taxon>
        <taxon>Pseudonocardiales</taxon>
        <taxon>Pseudonocardiaceae</taxon>
        <taxon>Pseudonocardia</taxon>
    </lineage>
</organism>
<evidence type="ECO:0000313" key="9">
    <source>
        <dbReference type="EMBL" id="QNG55029.1"/>
    </source>
</evidence>
<dbReference type="GO" id="GO:0016758">
    <property type="term" value="F:hexosyltransferase activity"/>
    <property type="evidence" value="ECO:0007669"/>
    <property type="project" value="InterPro"/>
</dbReference>
<feature type="transmembrane region" description="Helical" evidence="8">
    <location>
        <begin position="116"/>
        <end position="136"/>
    </location>
</feature>
<dbReference type="KEGG" id="ppel:H6H00_14850"/>
<keyword evidence="10" id="KW-1185">Reference proteome</keyword>
<evidence type="ECO:0000256" key="3">
    <source>
        <dbReference type="ARBA" id="ARBA00022679"/>
    </source>
</evidence>
<evidence type="ECO:0008006" key="11">
    <source>
        <dbReference type="Google" id="ProtNLM"/>
    </source>
</evidence>
<evidence type="ECO:0000256" key="5">
    <source>
        <dbReference type="ARBA" id="ARBA00022989"/>
    </source>
</evidence>
<dbReference type="RefSeq" id="WP_185721827.1">
    <property type="nucleotide sequence ID" value="NZ_BAAAWI010000001.1"/>
</dbReference>
<evidence type="ECO:0000256" key="2">
    <source>
        <dbReference type="ARBA" id="ARBA00022475"/>
    </source>
</evidence>
<dbReference type="InterPro" id="IPR018584">
    <property type="entry name" value="GT87"/>
</dbReference>
<keyword evidence="3" id="KW-0808">Transferase</keyword>
<evidence type="ECO:0000256" key="6">
    <source>
        <dbReference type="ARBA" id="ARBA00023136"/>
    </source>
</evidence>
<dbReference type="EMBL" id="CP060131">
    <property type="protein sequence ID" value="QNG55029.1"/>
    <property type="molecule type" value="Genomic_DNA"/>
</dbReference>
<protein>
    <recommendedName>
        <fullName evidence="11">Dolichyl-phosphate-mannose-protein mannosyltransferase</fullName>
    </recommendedName>
</protein>
<evidence type="ECO:0000256" key="8">
    <source>
        <dbReference type="SAM" id="Phobius"/>
    </source>
</evidence>
<accession>A0A7G7MQG8</accession>
<feature type="transmembrane region" description="Helical" evidence="8">
    <location>
        <begin position="202"/>
        <end position="223"/>
    </location>
</feature>
<feature type="transmembrane region" description="Helical" evidence="8">
    <location>
        <begin position="165"/>
        <end position="195"/>
    </location>
</feature>
<comment type="subcellular location">
    <subcellularLocation>
        <location evidence="1">Cell membrane</location>
        <topology evidence="1">Multi-pass membrane protein</topology>
    </subcellularLocation>
</comment>
<keyword evidence="5 8" id="KW-1133">Transmembrane helix</keyword>
<evidence type="ECO:0000256" key="4">
    <source>
        <dbReference type="ARBA" id="ARBA00022692"/>
    </source>
</evidence>
<reference evidence="9 10" key="1">
    <citation type="submission" date="2020-08" db="EMBL/GenBank/DDBJ databases">
        <authorList>
            <person name="Mo P."/>
        </authorList>
    </citation>
    <scope>NUCLEOTIDE SEQUENCE [LARGE SCALE GENOMIC DNA]</scope>
    <source>
        <strain evidence="9 10">CGMCC 4.1532</strain>
    </source>
</reference>
<dbReference type="Proteomes" id="UP000515728">
    <property type="component" value="Chromosome"/>
</dbReference>
<name>A0A7G7MQG8_9PSEU</name>
<feature type="transmembrane region" description="Helical" evidence="8">
    <location>
        <begin position="257"/>
        <end position="275"/>
    </location>
</feature>
<dbReference type="GO" id="GO:0005886">
    <property type="term" value="C:plasma membrane"/>
    <property type="evidence" value="ECO:0007669"/>
    <property type="project" value="UniProtKB-SubCell"/>
</dbReference>
<feature type="transmembrane region" description="Helical" evidence="8">
    <location>
        <begin position="287"/>
        <end position="308"/>
    </location>
</feature>
<feature type="transmembrane region" description="Helical" evidence="8">
    <location>
        <begin position="21"/>
        <end position="41"/>
    </location>
</feature>
<keyword evidence="2" id="KW-1003">Cell membrane</keyword>
<dbReference type="Pfam" id="PF09594">
    <property type="entry name" value="GT87"/>
    <property type="match status" value="1"/>
</dbReference>